<dbReference type="InterPro" id="IPR013783">
    <property type="entry name" value="Ig-like_fold"/>
</dbReference>
<protein>
    <recommendedName>
        <fullName evidence="1">Fibronectin type-III domain-containing protein</fullName>
    </recommendedName>
</protein>
<dbReference type="CDD" id="cd00063">
    <property type="entry name" value="FN3"/>
    <property type="match status" value="2"/>
</dbReference>
<dbReference type="AlphaFoldDB" id="A0AAV8YCX8"/>
<dbReference type="InterPro" id="IPR036116">
    <property type="entry name" value="FN3_sf"/>
</dbReference>
<gene>
    <name evidence="2" type="ORF">NQ318_017902</name>
</gene>
<dbReference type="PROSITE" id="PS50853">
    <property type="entry name" value="FN3"/>
    <property type="match status" value="1"/>
</dbReference>
<dbReference type="EMBL" id="JAPWTK010000131">
    <property type="protein sequence ID" value="KAJ8948734.1"/>
    <property type="molecule type" value="Genomic_DNA"/>
</dbReference>
<organism evidence="2 3">
    <name type="scientific">Aromia moschata</name>
    <dbReference type="NCBI Taxonomy" id="1265417"/>
    <lineage>
        <taxon>Eukaryota</taxon>
        <taxon>Metazoa</taxon>
        <taxon>Ecdysozoa</taxon>
        <taxon>Arthropoda</taxon>
        <taxon>Hexapoda</taxon>
        <taxon>Insecta</taxon>
        <taxon>Pterygota</taxon>
        <taxon>Neoptera</taxon>
        <taxon>Endopterygota</taxon>
        <taxon>Coleoptera</taxon>
        <taxon>Polyphaga</taxon>
        <taxon>Cucujiformia</taxon>
        <taxon>Chrysomeloidea</taxon>
        <taxon>Cerambycidae</taxon>
        <taxon>Cerambycinae</taxon>
        <taxon>Callichromatini</taxon>
        <taxon>Aromia</taxon>
    </lineage>
</organism>
<dbReference type="Proteomes" id="UP001162162">
    <property type="component" value="Unassembled WGS sequence"/>
</dbReference>
<reference evidence="2" key="1">
    <citation type="journal article" date="2023" name="Insect Mol. Biol.">
        <title>Genome sequencing provides insights into the evolution of gene families encoding plant cell wall-degrading enzymes in longhorned beetles.</title>
        <authorList>
            <person name="Shin N.R."/>
            <person name="Okamura Y."/>
            <person name="Kirsch R."/>
            <person name="Pauchet Y."/>
        </authorList>
    </citation>
    <scope>NUCLEOTIDE SEQUENCE</scope>
    <source>
        <strain evidence="2">AMC_N1</strain>
    </source>
</reference>
<dbReference type="InterPro" id="IPR003961">
    <property type="entry name" value="FN3_dom"/>
</dbReference>
<proteinExistence type="predicted"/>
<evidence type="ECO:0000259" key="1">
    <source>
        <dbReference type="PROSITE" id="PS50853"/>
    </source>
</evidence>
<name>A0AAV8YCX8_9CUCU</name>
<feature type="domain" description="Fibronectin type-III" evidence="1">
    <location>
        <begin position="7"/>
        <end position="104"/>
    </location>
</feature>
<sequence>MNIVTPPPSDANLALDDVQYVPNGRHVELRWSLEEQWASCAQRYRVVILNEDTSVASDLYTTSTSVTLINLIPCGSYMFTVRALFTLEEEGPVSVVRHVVDPAATTRPTLESFTLGTNSIALTMQLQALAQNRCPIYNVEVKSPSFTATYLVTDQNSRTSFPLSITGLQPNTMYYVQISANNTVGATSPFQAAFQTLESS</sequence>
<keyword evidence="3" id="KW-1185">Reference proteome</keyword>
<dbReference type="SUPFAM" id="SSF49265">
    <property type="entry name" value="Fibronectin type III"/>
    <property type="match status" value="1"/>
</dbReference>
<comment type="caution">
    <text evidence="2">The sequence shown here is derived from an EMBL/GenBank/DDBJ whole genome shotgun (WGS) entry which is preliminary data.</text>
</comment>
<accession>A0AAV8YCX8</accession>
<dbReference type="Gene3D" id="2.60.40.10">
    <property type="entry name" value="Immunoglobulins"/>
    <property type="match status" value="2"/>
</dbReference>
<evidence type="ECO:0000313" key="3">
    <source>
        <dbReference type="Proteomes" id="UP001162162"/>
    </source>
</evidence>
<evidence type="ECO:0000313" key="2">
    <source>
        <dbReference type="EMBL" id="KAJ8948734.1"/>
    </source>
</evidence>